<sequence>DALDAAGVLYNRVDEGVHWLVMASNKRIQELELVMEFEKVEECFKEVSSWIENVGRKKLKEMINLDDSLEMLLQAQKQFREFDLVASEYCRRGQEALKKMDRWEDFSSVDVHSYRVKLQTYRDQLEEFCTQLDESRHRVCETVRLYEFFDKVRQGNCCMEEGVKTCSGSVRSVVVYEIYKI</sequence>
<keyword evidence="2" id="KW-1185">Reference proteome</keyword>
<organism evidence="1 2">
    <name type="scientific">Callipepla squamata</name>
    <name type="common">Scaled quail</name>
    <dbReference type="NCBI Taxonomy" id="9009"/>
    <lineage>
        <taxon>Eukaryota</taxon>
        <taxon>Metazoa</taxon>
        <taxon>Chordata</taxon>
        <taxon>Craniata</taxon>
        <taxon>Vertebrata</taxon>
        <taxon>Euteleostomi</taxon>
        <taxon>Archelosauria</taxon>
        <taxon>Archosauria</taxon>
        <taxon>Dinosauria</taxon>
        <taxon>Saurischia</taxon>
        <taxon>Theropoda</taxon>
        <taxon>Coelurosauria</taxon>
        <taxon>Aves</taxon>
        <taxon>Neognathae</taxon>
        <taxon>Galloanserae</taxon>
        <taxon>Galliformes</taxon>
        <taxon>Odontophoridae</taxon>
        <taxon>Callipepla</taxon>
    </lineage>
</organism>
<dbReference type="InterPro" id="IPR052231">
    <property type="entry name" value="Rho_GEF_signaling-related"/>
</dbReference>
<dbReference type="EMBL" id="MCFN01000563">
    <property type="protein sequence ID" value="OXB57238.1"/>
    <property type="molecule type" value="Genomic_DNA"/>
</dbReference>
<dbReference type="OrthoDB" id="1594986at2759"/>
<dbReference type="Gene3D" id="1.20.58.60">
    <property type="match status" value="1"/>
</dbReference>
<dbReference type="PANTHER" id="PTHR45845:SF4">
    <property type="entry name" value="PLECKSTRIN HOMOLOGY DOMAIN CONTAINING, FAMILY G (WITH RHOGEF DOMAIN) MEMBER 4"/>
    <property type="match status" value="1"/>
</dbReference>
<dbReference type="STRING" id="9009.A0A226MPR2"/>
<feature type="non-terminal residue" evidence="1">
    <location>
        <position position="1"/>
    </location>
</feature>
<reference evidence="1 2" key="1">
    <citation type="submission" date="2016-07" db="EMBL/GenBank/DDBJ databases">
        <title>Disparate Historic Effective Population Sizes Predicted by Modern Levels of Genome Diversity for the Scaled Quail (Callipepla squamata) and the Northern Bobwhite (Colinus virginianus): Inferences from First and Second Generation Draft Genome Assemblies for Sympatric New World Quail.</title>
        <authorList>
            <person name="Oldeschulte D.L."/>
            <person name="Halley Y.A."/>
            <person name="Bhattarai E.K."/>
            <person name="Brashear W.A."/>
            <person name="Hill J."/>
            <person name="Metz R.P."/>
            <person name="Johnson C.D."/>
            <person name="Rollins D."/>
            <person name="Peterson M.J."/>
            <person name="Bickhart D.M."/>
            <person name="Decker J.E."/>
            <person name="Seabury C.M."/>
        </authorList>
    </citation>
    <scope>NUCLEOTIDE SEQUENCE [LARGE SCALE GENOMIC DNA]</scope>
    <source>
        <strain evidence="1 2">Texas</strain>
        <tissue evidence="1">Leg muscle</tissue>
    </source>
</reference>
<gene>
    <name evidence="1" type="ORF">ASZ78_016413</name>
</gene>
<dbReference type="Proteomes" id="UP000198323">
    <property type="component" value="Unassembled WGS sequence"/>
</dbReference>
<dbReference type="AlphaFoldDB" id="A0A226MPR2"/>
<protein>
    <submittedName>
        <fullName evidence="1">Uncharacterized protein</fullName>
    </submittedName>
</protein>
<comment type="caution">
    <text evidence="1">The sequence shown here is derived from an EMBL/GenBank/DDBJ whole genome shotgun (WGS) entry which is preliminary data.</text>
</comment>
<evidence type="ECO:0000313" key="2">
    <source>
        <dbReference type="Proteomes" id="UP000198323"/>
    </source>
</evidence>
<proteinExistence type="predicted"/>
<evidence type="ECO:0000313" key="1">
    <source>
        <dbReference type="EMBL" id="OXB57238.1"/>
    </source>
</evidence>
<name>A0A226MPR2_CALSU</name>
<dbReference type="PANTHER" id="PTHR45845">
    <property type="entry name" value="RHO GUANINE NUCLEOTIDE EXCHANGE FACTOR-RELATED"/>
    <property type="match status" value="1"/>
</dbReference>
<accession>A0A226MPR2</accession>